<feature type="region of interest" description="Disordered" evidence="1">
    <location>
        <begin position="380"/>
        <end position="404"/>
    </location>
</feature>
<evidence type="ECO:0000256" key="1">
    <source>
        <dbReference type="SAM" id="MobiDB-lite"/>
    </source>
</evidence>
<feature type="compositionally biased region" description="Low complexity" evidence="1">
    <location>
        <begin position="1"/>
        <end position="11"/>
    </location>
</feature>
<feature type="compositionally biased region" description="Low complexity" evidence="1">
    <location>
        <begin position="161"/>
        <end position="174"/>
    </location>
</feature>
<keyword evidence="3" id="KW-1185">Reference proteome</keyword>
<feature type="compositionally biased region" description="Low complexity" evidence="1">
    <location>
        <begin position="570"/>
        <end position="582"/>
    </location>
</feature>
<feature type="region of interest" description="Disordered" evidence="1">
    <location>
        <begin position="1"/>
        <end position="23"/>
    </location>
</feature>
<feature type="region of interest" description="Disordered" evidence="1">
    <location>
        <begin position="159"/>
        <end position="194"/>
    </location>
</feature>
<accession>A0ABN9VQA2</accession>
<evidence type="ECO:0000313" key="2">
    <source>
        <dbReference type="EMBL" id="CAK0875606.1"/>
    </source>
</evidence>
<dbReference type="Proteomes" id="UP001189429">
    <property type="component" value="Unassembled WGS sequence"/>
</dbReference>
<dbReference type="EMBL" id="CAUYUJ010017534">
    <property type="protein sequence ID" value="CAK0875606.1"/>
    <property type="molecule type" value="Genomic_DNA"/>
</dbReference>
<feature type="region of interest" description="Disordered" evidence="1">
    <location>
        <begin position="558"/>
        <end position="600"/>
    </location>
</feature>
<feature type="region of interest" description="Disordered" evidence="1">
    <location>
        <begin position="224"/>
        <end position="244"/>
    </location>
</feature>
<feature type="compositionally biased region" description="Pro residues" evidence="1">
    <location>
        <begin position="234"/>
        <end position="244"/>
    </location>
</feature>
<feature type="region of interest" description="Disordered" evidence="1">
    <location>
        <begin position="111"/>
        <end position="135"/>
    </location>
</feature>
<evidence type="ECO:0000313" key="3">
    <source>
        <dbReference type="Proteomes" id="UP001189429"/>
    </source>
</evidence>
<reference evidence="2" key="1">
    <citation type="submission" date="2023-10" db="EMBL/GenBank/DDBJ databases">
        <authorList>
            <person name="Chen Y."/>
            <person name="Shah S."/>
            <person name="Dougan E. K."/>
            <person name="Thang M."/>
            <person name="Chan C."/>
        </authorList>
    </citation>
    <scope>NUCLEOTIDE SEQUENCE [LARGE SCALE GENOMIC DNA]</scope>
</reference>
<organism evidence="2 3">
    <name type="scientific">Prorocentrum cordatum</name>
    <dbReference type="NCBI Taxonomy" id="2364126"/>
    <lineage>
        <taxon>Eukaryota</taxon>
        <taxon>Sar</taxon>
        <taxon>Alveolata</taxon>
        <taxon>Dinophyceae</taxon>
        <taxon>Prorocentrales</taxon>
        <taxon>Prorocentraceae</taxon>
        <taxon>Prorocentrum</taxon>
    </lineage>
</organism>
<sequence>MAGEAAWRVAAGGAGGRPPPVERGGLSRLHLHFDGRRYEWLDLDDESAQALAQDDNLLATLRENICFYFGVPPGHQQLRDQHGGRLLATDHDVQWMRATAKVGGHMPCILLQDMRDGGPPEEHPPSAEGGAVCAGEGTGAQTLEQLYPCRDDTAGLSEPVAAAEPQPSSSGSPAAQPPPPRLGPGSLAAESPLACGSQRSTAAASIRPLASGCKAAGPLPLCGQSPAAAGGPQSRPPHGAPPLAPAQSAAIRCGRCTVEMRWSCHSGAGYERGWWCSRCRRSGGGGTFRWFCRGCEDDVCGACHPGPPPAPPLWGEAALREPVAGASYGEHVADAPHPPSMRGGGLRGVVSPKSPLGCSAHGARPRAMLGLLGVPARPPAHLGASGAPPAPAEGPVAGLPLPRQAPPVVPWPHAAEPGCIRGCQSHTGQPDVPAISPVAGELKQAVTLGPQLNADPPRIQPAAVQPQLAGSAPGEELPLPLPASLAQAATSPGRWAASPSLMVPWPQAEPAAILSVEERITKLRAEGCQQVQTVRDEVQLAMPKERITKLLVEGCQQVPATGPPVPKPPSSAALPPTRAAGPLAPPPGAPWRPPASAEAA</sequence>
<gene>
    <name evidence="2" type="ORF">PCOR1329_LOCUS60233</name>
</gene>
<feature type="compositionally biased region" description="Pro residues" evidence="1">
    <location>
        <begin position="583"/>
        <end position="593"/>
    </location>
</feature>
<protein>
    <submittedName>
        <fullName evidence="2">Uncharacterized protein</fullName>
    </submittedName>
</protein>
<feature type="compositionally biased region" description="Low complexity" evidence="1">
    <location>
        <begin position="380"/>
        <end position="402"/>
    </location>
</feature>
<name>A0ABN9VQA2_9DINO</name>
<feature type="compositionally biased region" description="Basic and acidic residues" evidence="1">
    <location>
        <begin position="113"/>
        <end position="125"/>
    </location>
</feature>
<proteinExistence type="predicted"/>
<feature type="non-terminal residue" evidence="2">
    <location>
        <position position="600"/>
    </location>
</feature>
<comment type="caution">
    <text evidence="2">The sequence shown here is derived from an EMBL/GenBank/DDBJ whole genome shotgun (WGS) entry which is preliminary data.</text>
</comment>